<dbReference type="InterPro" id="IPR050950">
    <property type="entry name" value="HTH-type_LysR_regulators"/>
</dbReference>
<sequence>MTINDLQSFIMVYDFRHISNAAVALHLSQSELSKRMQALENELNVKLLDTHNKRRLKITPAGEVFYHHAQQLLRDYETMMHDLAPSRPTTMSHLTIGAIPVSGQYNLAKKIATFANSHPQVDLTLREAEGADIVQQLLAGDLQAAIVRNTQTMALQPTVFQKQPLLADELQVILPADHPLAKQPTITIQALADQKIATLPAGSGVYEPLQTLFNRQGLTPQIFFESTHIETLLGILDQNNVTLLFKQSALPFMNANFVMRSLATPFISQLEFIYPQRSGNQLLTDLIDFLMVRAPK</sequence>
<dbReference type="EMBL" id="JBHLZY010000005">
    <property type="protein sequence ID" value="MFB9768650.1"/>
    <property type="molecule type" value="Genomic_DNA"/>
</dbReference>
<dbReference type="RefSeq" id="WP_137642170.1">
    <property type="nucleotide sequence ID" value="NZ_BJEA01000005.1"/>
</dbReference>
<accession>A0ABV5WR70</accession>
<evidence type="ECO:0000256" key="2">
    <source>
        <dbReference type="ARBA" id="ARBA00023015"/>
    </source>
</evidence>
<comment type="similarity">
    <text evidence="1">Belongs to the LysR transcriptional regulatory family.</text>
</comment>
<comment type="caution">
    <text evidence="6">The sequence shown here is derived from an EMBL/GenBank/DDBJ whole genome shotgun (WGS) entry which is preliminary data.</text>
</comment>
<dbReference type="Gene3D" id="3.40.190.290">
    <property type="match status" value="1"/>
</dbReference>
<keyword evidence="3" id="KW-0238">DNA-binding</keyword>
<name>A0ABV5WR70_9LACO</name>
<protein>
    <submittedName>
        <fullName evidence="6">LysR family transcriptional regulator</fullName>
    </submittedName>
</protein>
<dbReference type="PANTHER" id="PTHR30419:SF28">
    <property type="entry name" value="HTH-TYPE TRANSCRIPTIONAL REGULATOR BSDA"/>
    <property type="match status" value="1"/>
</dbReference>
<keyword evidence="2" id="KW-0805">Transcription regulation</keyword>
<dbReference type="SUPFAM" id="SSF46785">
    <property type="entry name" value="Winged helix' DNA-binding domain"/>
    <property type="match status" value="1"/>
</dbReference>
<dbReference type="PANTHER" id="PTHR30419">
    <property type="entry name" value="HTH-TYPE TRANSCRIPTIONAL REGULATOR YBHD"/>
    <property type="match status" value="1"/>
</dbReference>
<feature type="domain" description="HTH lysR-type" evidence="5">
    <location>
        <begin position="1"/>
        <end position="59"/>
    </location>
</feature>
<dbReference type="CDD" id="cd05466">
    <property type="entry name" value="PBP2_LTTR_substrate"/>
    <property type="match status" value="1"/>
</dbReference>
<dbReference type="InterPro" id="IPR036390">
    <property type="entry name" value="WH_DNA-bd_sf"/>
</dbReference>
<dbReference type="Proteomes" id="UP001589691">
    <property type="component" value="Unassembled WGS sequence"/>
</dbReference>
<gene>
    <name evidence="6" type="ORF">ACFFLI_02035</name>
</gene>
<evidence type="ECO:0000313" key="7">
    <source>
        <dbReference type="Proteomes" id="UP001589691"/>
    </source>
</evidence>
<evidence type="ECO:0000256" key="3">
    <source>
        <dbReference type="ARBA" id="ARBA00023125"/>
    </source>
</evidence>
<keyword evidence="7" id="KW-1185">Reference proteome</keyword>
<evidence type="ECO:0000256" key="4">
    <source>
        <dbReference type="ARBA" id="ARBA00023163"/>
    </source>
</evidence>
<evidence type="ECO:0000259" key="5">
    <source>
        <dbReference type="PROSITE" id="PS50931"/>
    </source>
</evidence>
<dbReference type="InterPro" id="IPR036388">
    <property type="entry name" value="WH-like_DNA-bd_sf"/>
</dbReference>
<dbReference type="Gene3D" id="1.10.10.10">
    <property type="entry name" value="Winged helix-like DNA-binding domain superfamily/Winged helix DNA-binding domain"/>
    <property type="match status" value="1"/>
</dbReference>
<evidence type="ECO:0000256" key="1">
    <source>
        <dbReference type="ARBA" id="ARBA00009437"/>
    </source>
</evidence>
<reference evidence="6 7" key="1">
    <citation type="submission" date="2024-09" db="EMBL/GenBank/DDBJ databases">
        <authorList>
            <person name="Sun Q."/>
            <person name="Mori K."/>
        </authorList>
    </citation>
    <scope>NUCLEOTIDE SEQUENCE [LARGE SCALE GENOMIC DNA]</scope>
    <source>
        <strain evidence="6 7">TBRC 4576</strain>
    </source>
</reference>
<evidence type="ECO:0000313" key="6">
    <source>
        <dbReference type="EMBL" id="MFB9768650.1"/>
    </source>
</evidence>
<dbReference type="Pfam" id="PF00126">
    <property type="entry name" value="HTH_1"/>
    <property type="match status" value="1"/>
</dbReference>
<organism evidence="6 7">
    <name type="scientific">Lactiplantibacillus modestisalitolerans</name>
    <dbReference type="NCBI Taxonomy" id="1457219"/>
    <lineage>
        <taxon>Bacteria</taxon>
        <taxon>Bacillati</taxon>
        <taxon>Bacillota</taxon>
        <taxon>Bacilli</taxon>
        <taxon>Lactobacillales</taxon>
        <taxon>Lactobacillaceae</taxon>
        <taxon>Lactiplantibacillus</taxon>
    </lineage>
</organism>
<dbReference type="InterPro" id="IPR000847">
    <property type="entry name" value="LysR_HTH_N"/>
</dbReference>
<dbReference type="InterPro" id="IPR005119">
    <property type="entry name" value="LysR_subst-bd"/>
</dbReference>
<dbReference type="Pfam" id="PF03466">
    <property type="entry name" value="LysR_substrate"/>
    <property type="match status" value="1"/>
</dbReference>
<dbReference type="SUPFAM" id="SSF53850">
    <property type="entry name" value="Periplasmic binding protein-like II"/>
    <property type="match status" value="1"/>
</dbReference>
<keyword evidence="4" id="KW-0804">Transcription</keyword>
<proteinExistence type="inferred from homology"/>
<dbReference type="PROSITE" id="PS50931">
    <property type="entry name" value="HTH_LYSR"/>
    <property type="match status" value="1"/>
</dbReference>